<proteinExistence type="predicted"/>
<dbReference type="Proteomes" id="UP001501600">
    <property type="component" value="Unassembled WGS sequence"/>
</dbReference>
<organism evidence="1 2">
    <name type="scientific">Ferrimonas gelatinilytica</name>
    <dbReference type="NCBI Taxonomy" id="1255257"/>
    <lineage>
        <taxon>Bacteria</taxon>
        <taxon>Pseudomonadati</taxon>
        <taxon>Pseudomonadota</taxon>
        <taxon>Gammaproteobacteria</taxon>
        <taxon>Alteromonadales</taxon>
        <taxon>Ferrimonadaceae</taxon>
        <taxon>Ferrimonas</taxon>
    </lineage>
</organism>
<evidence type="ECO:0000313" key="1">
    <source>
        <dbReference type="EMBL" id="GAA5189543.1"/>
    </source>
</evidence>
<comment type="caution">
    <text evidence="1">The sequence shown here is derived from an EMBL/GenBank/DDBJ whole genome shotgun (WGS) entry which is preliminary data.</text>
</comment>
<name>A0ABP9S1N1_9GAMM</name>
<keyword evidence="2" id="KW-1185">Reference proteome</keyword>
<reference evidence="2" key="1">
    <citation type="journal article" date="2019" name="Int. J. Syst. Evol. Microbiol.">
        <title>The Global Catalogue of Microorganisms (GCM) 10K type strain sequencing project: providing services to taxonomists for standard genome sequencing and annotation.</title>
        <authorList>
            <consortium name="The Broad Institute Genomics Platform"/>
            <consortium name="The Broad Institute Genome Sequencing Center for Infectious Disease"/>
            <person name="Wu L."/>
            <person name="Ma J."/>
        </authorList>
    </citation>
    <scope>NUCLEOTIDE SEQUENCE [LARGE SCALE GENOMIC DNA]</scope>
    <source>
        <strain evidence="2">JCM 18720</strain>
    </source>
</reference>
<evidence type="ECO:0000313" key="2">
    <source>
        <dbReference type="Proteomes" id="UP001501600"/>
    </source>
</evidence>
<protein>
    <submittedName>
        <fullName evidence="1">Uncharacterized protein</fullName>
    </submittedName>
</protein>
<dbReference type="EMBL" id="BAABLF010000006">
    <property type="protein sequence ID" value="GAA5189543.1"/>
    <property type="molecule type" value="Genomic_DNA"/>
</dbReference>
<gene>
    <name evidence="1" type="ORF">GCM10025772_12170</name>
</gene>
<sequence length="309" mass="33766">MVGIAAKVIIEQYYMDGSTVDVEEQIKVFGRTLHQLTASVETVSESVKAQNDYLVKQHAEHSALLIKDIEAFKASMKKHHVDFKEELKSEHEGYIKSLVSNSTSLIKEFDDKVKPLIVSATNGLASFSSKLQLATGNLDGVTNGLEKAKSGLDKSHQATLDVKNDLKSGHKELINQVNENLTGVTSSVGDLKNNINDLSRAVGALSELQKFDELGSHITELGEKINELNTIAGEDIFSPLKNSLKGVSRTAEENIKHLNDVVEQSSKQLVSRVTEAQELNIKLAESVNKSSEIIVNGLKNVVTENESES</sequence>
<accession>A0ABP9S1N1</accession>